<dbReference type="Pfam" id="PF25059">
    <property type="entry name" value="FN3_DSCAM-DSCAML_C"/>
    <property type="match status" value="1"/>
</dbReference>
<feature type="region of interest" description="Disordered" evidence="10">
    <location>
        <begin position="328"/>
        <end position="347"/>
    </location>
</feature>
<name>A0A9D4Q981_RHISA</name>
<evidence type="ECO:0000256" key="2">
    <source>
        <dbReference type="ARBA" id="ARBA00022692"/>
    </source>
</evidence>
<keyword evidence="5" id="KW-0130">Cell adhesion</keyword>
<dbReference type="GO" id="GO:0016020">
    <property type="term" value="C:membrane"/>
    <property type="evidence" value="ECO:0007669"/>
    <property type="project" value="UniProtKB-SubCell"/>
</dbReference>
<keyword evidence="2" id="KW-0812">Transmembrane</keyword>
<feature type="domain" description="Fibronectin type-III" evidence="12">
    <location>
        <begin position="187"/>
        <end position="287"/>
    </location>
</feature>
<dbReference type="Pfam" id="PF00041">
    <property type="entry name" value="fn3"/>
    <property type="match status" value="2"/>
</dbReference>
<dbReference type="EMBL" id="JABSTV010001248">
    <property type="protein sequence ID" value="KAH7969638.1"/>
    <property type="molecule type" value="Genomic_DNA"/>
</dbReference>
<dbReference type="SMART" id="SM00409">
    <property type="entry name" value="IG"/>
    <property type="match status" value="1"/>
</dbReference>
<evidence type="ECO:0000256" key="10">
    <source>
        <dbReference type="SAM" id="MobiDB-lite"/>
    </source>
</evidence>
<protein>
    <recommendedName>
        <fullName evidence="15">Cell adhesion molecule</fullName>
    </recommendedName>
</protein>
<feature type="region of interest" description="Disordered" evidence="10">
    <location>
        <begin position="66"/>
        <end position="88"/>
    </location>
</feature>
<keyword evidence="3" id="KW-0732">Signal</keyword>
<keyword evidence="6" id="KW-1133">Transmembrane helix</keyword>
<accession>A0A9D4Q981</accession>
<dbReference type="InterPro" id="IPR003599">
    <property type="entry name" value="Ig_sub"/>
</dbReference>
<dbReference type="InterPro" id="IPR013783">
    <property type="entry name" value="Ig-like_fold"/>
</dbReference>
<dbReference type="GO" id="GO:0045202">
    <property type="term" value="C:synapse"/>
    <property type="evidence" value="ECO:0007669"/>
    <property type="project" value="TreeGrafter"/>
</dbReference>
<feature type="domain" description="Fibronectin type-III" evidence="12">
    <location>
        <begin position="355"/>
        <end position="450"/>
    </location>
</feature>
<dbReference type="GO" id="GO:0007156">
    <property type="term" value="P:homophilic cell adhesion via plasma membrane adhesion molecules"/>
    <property type="evidence" value="ECO:0007669"/>
    <property type="project" value="TreeGrafter"/>
</dbReference>
<evidence type="ECO:0000256" key="1">
    <source>
        <dbReference type="ARBA" id="ARBA00004167"/>
    </source>
</evidence>
<dbReference type="InterPro" id="IPR003961">
    <property type="entry name" value="FN3_dom"/>
</dbReference>
<comment type="caution">
    <text evidence="13">The sequence shown here is derived from an EMBL/GenBank/DDBJ whole genome shotgun (WGS) entry which is preliminary data.</text>
</comment>
<dbReference type="PANTHER" id="PTHR13817:SF102">
    <property type="entry name" value="DOWN SYNDROME CELL ADHESION MOLECULE-LIKE PROTEIN DSCAM2"/>
    <property type="match status" value="1"/>
</dbReference>
<keyword evidence="7" id="KW-0472">Membrane</keyword>
<sequence>MLSVVAAGIAGPYRALVSTSRVHVLVNGSLSVRSLETGDAGLYLCEASNGVGAELSKVVRLTVRSSPRLSPKESTTSAKRASTVEHVEASSTRSTLTITDTQKSDNALFTCHASNDFGEDTTNINLIVQGTWEDSVTVSGTETKVTVRGLEPSSSYLFTVRAENALGPGAYTSPLEVHTDDEPPRNAPSNVHLTPIDSRSISVKFEHPSSPSPPGSSKSGDGRVDGYYVAYRRQGTSEPLRYHTLHQREGVLSGLDKDTRYEVLVQAYNAKGPGPPSGTHVVRTLAAAYYISWRLEGDEHSWREQSVGGDRTSFALSGLACGTRHQLRMRSSSDVGRGPEGNVVTASTEGNRPVLQQRIAWVASNSSAAWLHPEAWWHGGCPISHFTVHYRRSTETDWTLVSSHLPYRHDEPLVLSDLQSGSWYVLLMVAHNDAGSTTAQVNFATLTPDGGSVCGERYKSEGLSSVEPTYCGGGSSRASSAYAVPHRVYDVPYAQKRPVEQIAIQSRKSQSSTGL</sequence>
<dbReference type="AlphaFoldDB" id="A0A9D4Q981"/>
<proteinExistence type="predicted"/>
<evidence type="ECO:0008006" key="15">
    <source>
        <dbReference type="Google" id="ProtNLM"/>
    </source>
</evidence>
<dbReference type="PROSITE" id="PS50835">
    <property type="entry name" value="IG_LIKE"/>
    <property type="match status" value="1"/>
</dbReference>
<evidence type="ECO:0000259" key="11">
    <source>
        <dbReference type="PROSITE" id="PS50835"/>
    </source>
</evidence>
<dbReference type="VEuPathDB" id="VectorBase:RSAN_039730"/>
<dbReference type="PANTHER" id="PTHR13817">
    <property type="entry name" value="TITIN"/>
    <property type="match status" value="1"/>
</dbReference>
<evidence type="ECO:0000256" key="6">
    <source>
        <dbReference type="ARBA" id="ARBA00022989"/>
    </source>
</evidence>
<reference evidence="13" key="2">
    <citation type="submission" date="2021-09" db="EMBL/GenBank/DDBJ databases">
        <authorList>
            <person name="Jia N."/>
            <person name="Wang J."/>
            <person name="Shi W."/>
            <person name="Du L."/>
            <person name="Sun Y."/>
            <person name="Zhan W."/>
            <person name="Jiang J."/>
            <person name="Wang Q."/>
            <person name="Zhang B."/>
            <person name="Ji P."/>
            <person name="Sakyi L.B."/>
            <person name="Cui X."/>
            <person name="Yuan T."/>
            <person name="Jiang B."/>
            <person name="Yang W."/>
            <person name="Lam T.T.-Y."/>
            <person name="Chang Q."/>
            <person name="Ding S."/>
            <person name="Wang X."/>
            <person name="Zhu J."/>
            <person name="Ruan X."/>
            <person name="Zhao L."/>
            <person name="Wei J."/>
            <person name="Que T."/>
            <person name="Du C."/>
            <person name="Cheng J."/>
            <person name="Dai P."/>
            <person name="Han X."/>
            <person name="Huang E."/>
            <person name="Gao Y."/>
            <person name="Liu J."/>
            <person name="Shao H."/>
            <person name="Ye R."/>
            <person name="Li L."/>
            <person name="Wei W."/>
            <person name="Wang X."/>
            <person name="Wang C."/>
            <person name="Huo Q."/>
            <person name="Li W."/>
            <person name="Guo W."/>
            <person name="Chen H."/>
            <person name="Chen S."/>
            <person name="Zhou L."/>
            <person name="Zhou L."/>
            <person name="Ni X."/>
            <person name="Tian J."/>
            <person name="Zhou Y."/>
            <person name="Sheng Y."/>
            <person name="Liu T."/>
            <person name="Pan Y."/>
            <person name="Xia L."/>
            <person name="Li J."/>
            <person name="Zhao F."/>
            <person name="Cao W."/>
        </authorList>
    </citation>
    <scope>NUCLEOTIDE SEQUENCE</scope>
    <source>
        <strain evidence="13">Rsan-2018</strain>
        <tissue evidence="13">Larvae</tissue>
    </source>
</reference>
<feature type="compositionally biased region" description="Polar residues" evidence="10">
    <location>
        <begin position="187"/>
        <end position="201"/>
    </location>
</feature>
<dbReference type="InterPro" id="IPR036179">
    <property type="entry name" value="Ig-like_dom_sf"/>
</dbReference>
<dbReference type="GO" id="GO:0007416">
    <property type="term" value="P:synapse assembly"/>
    <property type="evidence" value="ECO:0007669"/>
    <property type="project" value="TreeGrafter"/>
</dbReference>
<dbReference type="VEuPathDB" id="VectorBase:RSAN_029022"/>
<dbReference type="CDD" id="cd00063">
    <property type="entry name" value="FN3"/>
    <property type="match status" value="4"/>
</dbReference>
<evidence type="ECO:0000256" key="5">
    <source>
        <dbReference type="ARBA" id="ARBA00022889"/>
    </source>
</evidence>
<keyword evidence="8" id="KW-1015">Disulfide bond</keyword>
<dbReference type="Gene3D" id="2.60.40.10">
    <property type="entry name" value="Immunoglobulins"/>
    <property type="match status" value="6"/>
</dbReference>
<evidence type="ECO:0000313" key="14">
    <source>
        <dbReference type="Proteomes" id="UP000821837"/>
    </source>
</evidence>
<dbReference type="InterPro" id="IPR050964">
    <property type="entry name" value="Striated_Muscle_Regulatory"/>
</dbReference>
<dbReference type="FunFam" id="2.60.40.10:FF:000028">
    <property type="entry name" value="Neuronal cell adhesion molecule"/>
    <property type="match status" value="1"/>
</dbReference>
<dbReference type="InterPro" id="IPR056754">
    <property type="entry name" value="DSCAM/DSCAML_C"/>
</dbReference>
<dbReference type="InterPro" id="IPR007110">
    <property type="entry name" value="Ig-like_dom"/>
</dbReference>
<evidence type="ECO:0000313" key="13">
    <source>
        <dbReference type="EMBL" id="KAH7969638.1"/>
    </source>
</evidence>
<evidence type="ECO:0000256" key="9">
    <source>
        <dbReference type="ARBA" id="ARBA00023319"/>
    </source>
</evidence>
<reference evidence="13" key="1">
    <citation type="journal article" date="2020" name="Cell">
        <title>Large-Scale Comparative Analyses of Tick Genomes Elucidate Their Genetic Diversity and Vector Capacities.</title>
        <authorList>
            <consortium name="Tick Genome and Microbiome Consortium (TIGMIC)"/>
            <person name="Jia N."/>
            <person name="Wang J."/>
            <person name="Shi W."/>
            <person name="Du L."/>
            <person name="Sun Y."/>
            <person name="Zhan W."/>
            <person name="Jiang J.F."/>
            <person name="Wang Q."/>
            <person name="Zhang B."/>
            <person name="Ji P."/>
            <person name="Bell-Sakyi L."/>
            <person name="Cui X.M."/>
            <person name="Yuan T.T."/>
            <person name="Jiang B.G."/>
            <person name="Yang W.F."/>
            <person name="Lam T.T."/>
            <person name="Chang Q.C."/>
            <person name="Ding S.J."/>
            <person name="Wang X.J."/>
            <person name="Zhu J.G."/>
            <person name="Ruan X.D."/>
            <person name="Zhao L."/>
            <person name="Wei J.T."/>
            <person name="Ye R.Z."/>
            <person name="Que T.C."/>
            <person name="Du C.H."/>
            <person name="Zhou Y.H."/>
            <person name="Cheng J.X."/>
            <person name="Dai P.F."/>
            <person name="Guo W.B."/>
            <person name="Han X.H."/>
            <person name="Huang E.J."/>
            <person name="Li L.F."/>
            <person name="Wei W."/>
            <person name="Gao Y.C."/>
            <person name="Liu J.Z."/>
            <person name="Shao H.Z."/>
            <person name="Wang X."/>
            <person name="Wang C.C."/>
            <person name="Yang T.C."/>
            <person name="Huo Q.B."/>
            <person name="Li W."/>
            <person name="Chen H.Y."/>
            <person name="Chen S.E."/>
            <person name="Zhou L.G."/>
            <person name="Ni X.B."/>
            <person name="Tian J.H."/>
            <person name="Sheng Y."/>
            <person name="Liu T."/>
            <person name="Pan Y.S."/>
            <person name="Xia L.Y."/>
            <person name="Li J."/>
            <person name="Zhao F."/>
            <person name="Cao W.C."/>
        </authorList>
    </citation>
    <scope>NUCLEOTIDE SEQUENCE</scope>
    <source>
        <strain evidence="13">Rsan-2018</strain>
    </source>
</reference>
<dbReference type="Proteomes" id="UP000821837">
    <property type="component" value="Unassembled WGS sequence"/>
</dbReference>
<evidence type="ECO:0000259" key="12">
    <source>
        <dbReference type="PROSITE" id="PS50853"/>
    </source>
</evidence>
<gene>
    <name evidence="13" type="ORF">HPB52_020685</name>
</gene>
<feature type="compositionally biased region" description="Polar residues" evidence="10">
    <location>
        <begin position="66"/>
        <end position="80"/>
    </location>
</feature>
<dbReference type="SUPFAM" id="SSF49265">
    <property type="entry name" value="Fibronectin type III"/>
    <property type="match status" value="2"/>
</dbReference>
<evidence type="ECO:0000256" key="4">
    <source>
        <dbReference type="ARBA" id="ARBA00022737"/>
    </source>
</evidence>
<feature type="region of interest" description="Disordered" evidence="10">
    <location>
        <begin position="171"/>
        <end position="224"/>
    </location>
</feature>
<evidence type="ECO:0000256" key="8">
    <source>
        <dbReference type="ARBA" id="ARBA00023157"/>
    </source>
</evidence>
<dbReference type="SMART" id="SM00060">
    <property type="entry name" value="FN3"/>
    <property type="match status" value="4"/>
</dbReference>
<dbReference type="InterPro" id="IPR036116">
    <property type="entry name" value="FN3_sf"/>
</dbReference>
<keyword evidence="14" id="KW-1185">Reference proteome</keyword>
<organism evidence="13 14">
    <name type="scientific">Rhipicephalus sanguineus</name>
    <name type="common">Brown dog tick</name>
    <name type="synonym">Ixodes sanguineus</name>
    <dbReference type="NCBI Taxonomy" id="34632"/>
    <lineage>
        <taxon>Eukaryota</taxon>
        <taxon>Metazoa</taxon>
        <taxon>Ecdysozoa</taxon>
        <taxon>Arthropoda</taxon>
        <taxon>Chelicerata</taxon>
        <taxon>Arachnida</taxon>
        <taxon>Acari</taxon>
        <taxon>Parasitiformes</taxon>
        <taxon>Ixodida</taxon>
        <taxon>Ixodoidea</taxon>
        <taxon>Ixodidae</taxon>
        <taxon>Rhipicephalinae</taxon>
        <taxon>Rhipicephalus</taxon>
        <taxon>Rhipicephalus</taxon>
    </lineage>
</organism>
<keyword evidence="9" id="KW-0393">Immunoglobulin domain</keyword>
<feature type="domain" description="Fibronectin type-III" evidence="12">
    <location>
        <begin position="92"/>
        <end position="182"/>
    </location>
</feature>
<comment type="subcellular location">
    <subcellularLocation>
        <location evidence="1">Membrane</location>
        <topology evidence="1">Single-pass membrane protein</topology>
    </subcellularLocation>
</comment>
<dbReference type="PROSITE" id="PS50853">
    <property type="entry name" value="FN3"/>
    <property type="match status" value="3"/>
</dbReference>
<evidence type="ECO:0000256" key="7">
    <source>
        <dbReference type="ARBA" id="ARBA00023136"/>
    </source>
</evidence>
<dbReference type="SUPFAM" id="SSF48726">
    <property type="entry name" value="Immunoglobulin"/>
    <property type="match status" value="2"/>
</dbReference>
<evidence type="ECO:0000256" key="3">
    <source>
        <dbReference type="ARBA" id="ARBA00022729"/>
    </source>
</evidence>
<keyword evidence="4" id="KW-0677">Repeat</keyword>
<feature type="domain" description="Ig-like" evidence="11">
    <location>
        <begin position="12"/>
        <end position="125"/>
    </location>
</feature>